<sequence>MSLTLFRREVRAHWVLALVFAAVMTLYGSMIVSMFDPKLGESLAMMAESMPQIFAAFNMTDPGATLTEFLANYLYGFLFIVLPMVAILILAAGLVAGHVDKGSMAYLLASPHTRAGIVWTQAAVLFSFTLLLCAWAFGLCTAAAQLMFPGELDLEHFALLNVGLLGLHVFFGGLAFLCSCLFNETRLAAGIAAGLCVLFVLIQMLSQVGDTFDWLRLCTPLTLFDTDGLLAGDSGAIGRLLILYGWGSSMYCLGAVAFSRRDLPL</sequence>
<feature type="transmembrane region" description="Helical" evidence="1">
    <location>
        <begin position="73"/>
        <end position="96"/>
    </location>
</feature>
<dbReference type="Pfam" id="PF12679">
    <property type="entry name" value="ABC2_membrane_2"/>
    <property type="match status" value="1"/>
</dbReference>
<comment type="caution">
    <text evidence="2">The sequence shown here is derived from an EMBL/GenBank/DDBJ whole genome shotgun (WGS) entry which is preliminary data.</text>
</comment>
<feature type="transmembrane region" description="Helical" evidence="1">
    <location>
        <begin position="157"/>
        <end position="182"/>
    </location>
</feature>
<keyword evidence="1" id="KW-0472">Membrane</keyword>
<feature type="transmembrane region" description="Helical" evidence="1">
    <location>
        <begin position="187"/>
        <end position="206"/>
    </location>
</feature>
<keyword evidence="1" id="KW-0812">Transmembrane</keyword>
<evidence type="ECO:0000313" key="2">
    <source>
        <dbReference type="EMBL" id="MEQ2518868.1"/>
    </source>
</evidence>
<evidence type="ECO:0000256" key="1">
    <source>
        <dbReference type="SAM" id="Phobius"/>
    </source>
</evidence>
<feature type="transmembrane region" description="Helical" evidence="1">
    <location>
        <begin position="117"/>
        <end position="137"/>
    </location>
</feature>
<proteinExistence type="predicted"/>
<keyword evidence="1" id="KW-1133">Transmembrane helix</keyword>
<organism evidence="2 3">
    <name type="scientific">Ruthenibacterium intestinale</name>
    <dbReference type="NCBI Taxonomy" id="3133163"/>
    <lineage>
        <taxon>Bacteria</taxon>
        <taxon>Bacillati</taxon>
        <taxon>Bacillota</taxon>
        <taxon>Clostridia</taxon>
        <taxon>Eubacteriales</taxon>
        <taxon>Oscillospiraceae</taxon>
        <taxon>Ruthenibacterium</taxon>
    </lineage>
</organism>
<accession>A0ABV1GAM9</accession>
<dbReference type="Proteomes" id="UP001477672">
    <property type="component" value="Unassembled WGS sequence"/>
</dbReference>
<keyword evidence="3" id="KW-1185">Reference proteome</keyword>
<name>A0ABV1GAM9_9FIRM</name>
<protein>
    <submittedName>
        <fullName evidence="2">ABC transporter permease subunit</fullName>
    </submittedName>
</protein>
<evidence type="ECO:0000313" key="3">
    <source>
        <dbReference type="Proteomes" id="UP001477672"/>
    </source>
</evidence>
<dbReference type="PANTHER" id="PTHR37305:SF2">
    <property type="entry name" value="BACITRACIN TRANSPORT PERMEASE PROTEIN BCRB"/>
    <property type="match status" value="1"/>
</dbReference>
<dbReference type="EMBL" id="JBBMFA010000014">
    <property type="protein sequence ID" value="MEQ2518868.1"/>
    <property type="molecule type" value="Genomic_DNA"/>
</dbReference>
<feature type="transmembrane region" description="Helical" evidence="1">
    <location>
        <begin position="12"/>
        <end position="35"/>
    </location>
</feature>
<dbReference type="RefSeq" id="WP_349213991.1">
    <property type="nucleotide sequence ID" value="NZ_JBBMFA010000014.1"/>
</dbReference>
<reference evidence="2 3" key="1">
    <citation type="submission" date="2024-03" db="EMBL/GenBank/DDBJ databases">
        <title>Human intestinal bacterial collection.</title>
        <authorList>
            <person name="Pauvert C."/>
            <person name="Hitch T.C.A."/>
            <person name="Clavel T."/>
        </authorList>
    </citation>
    <scope>NUCLEOTIDE SEQUENCE [LARGE SCALE GENOMIC DNA]</scope>
    <source>
        <strain evidence="2 3">CLA-JM-H11</strain>
    </source>
</reference>
<gene>
    <name evidence="2" type="ORF">WMO24_00185</name>
</gene>
<dbReference type="PANTHER" id="PTHR37305">
    <property type="entry name" value="INTEGRAL MEMBRANE PROTEIN-RELATED"/>
    <property type="match status" value="1"/>
</dbReference>
<feature type="transmembrane region" description="Helical" evidence="1">
    <location>
        <begin position="236"/>
        <end position="258"/>
    </location>
</feature>